<dbReference type="SMART" id="SM00829">
    <property type="entry name" value="PKS_ER"/>
    <property type="match status" value="1"/>
</dbReference>
<dbReference type="EMBL" id="CP089280">
    <property type="protein sequence ID" value="USP81970.1"/>
    <property type="molecule type" value="Genomic_DNA"/>
</dbReference>
<reference evidence="2" key="1">
    <citation type="submission" date="2021-12" db="EMBL/GenBank/DDBJ databases">
        <title>Curvularia clavata genome.</title>
        <authorList>
            <person name="Cao Y."/>
        </authorList>
    </citation>
    <scope>NUCLEOTIDE SEQUENCE</scope>
    <source>
        <strain evidence="2">Yc1106</strain>
    </source>
</reference>
<dbReference type="GO" id="GO:0016491">
    <property type="term" value="F:oxidoreductase activity"/>
    <property type="evidence" value="ECO:0007669"/>
    <property type="project" value="InterPro"/>
</dbReference>
<dbReference type="GO" id="GO:0005739">
    <property type="term" value="C:mitochondrion"/>
    <property type="evidence" value="ECO:0007669"/>
    <property type="project" value="TreeGrafter"/>
</dbReference>
<proteinExistence type="predicted"/>
<dbReference type="InterPro" id="IPR050700">
    <property type="entry name" value="YIM1/Zinc_Alcohol_DH_Fams"/>
</dbReference>
<dbReference type="AlphaFoldDB" id="A0A9Q9DXI0"/>
<dbReference type="PANTHER" id="PTHR11695">
    <property type="entry name" value="ALCOHOL DEHYDROGENASE RELATED"/>
    <property type="match status" value="1"/>
</dbReference>
<evidence type="ECO:0000259" key="1">
    <source>
        <dbReference type="SMART" id="SM00829"/>
    </source>
</evidence>
<feature type="domain" description="Enoyl reductase (ER)" evidence="1">
    <location>
        <begin position="16"/>
        <end position="343"/>
    </location>
</feature>
<sequence length="347" mass="37329">MATSIPTTQRAILFNKLTSTLSLTTSAPVPAPDSSSLIIRVHSTAITNGELTWAPFLNWGETHIPCYDVTGTVVALPTDSTTSHNFHIGDRVYGRIWAQREGVACEYASILLSEAALVPKELDMQDAAVIPMSAHTAWQALFEHGLLTGSFSPTSVPHVDAETGEAVLNQARGKRVLVLGAAGGVGILAVQMAKLAGAWVAGTAGPRNKAFLEELGVDHVIDYTKTSVKEYVQLQGNSAEAKFDLVLDCVGGEAMMDGWNGVKDHGAYITIVPGFKEPEEGKPVGVKTKWFVMESRGEDLERISKFFAKGMLKAAVDSVWKLEEYEKAFEKTASGHARGKVVMRVGN</sequence>
<dbReference type="Pfam" id="PF13602">
    <property type="entry name" value="ADH_zinc_N_2"/>
    <property type="match status" value="1"/>
</dbReference>
<protein>
    <recommendedName>
        <fullName evidence="1">Enoyl reductase (ER) domain-containing protein</fullName>
    </recommendedName>
</protein>
<dbReference type="InterPro" id="IPR002364">
    <property type="entry name" value="Quin_OxRdtase/zeta-crystal_CS"/>
</dbReference>
<dbReference type="PANTHER" id="PTHR11695:SF647">
    <property type="entry name" value="ENOYL REDUCTASE (ER) DOMAIN-CONTAINING PROTEIN"/>
    <property type="match status" value="1"/>
</dbReference>
<dbReference type="PROSITE" id="PS01162">
    <property type="entry name" value="QOR_ZETA_CRYSTAL"/>
    <property type="match status" value="1"/>
</dbReference>
<dbReference type="Proteomes" id="UP001056012">
    <property type="component" value="Chromosome 7"/>
</dbReference>
<gene>
    <name evidence="2" type="ORF">yc1106_09244</name>
</gene>
<dbReference type="InterPro" id="IPR011032">
    <property type="entry name" value="GroES-like_sf"/>
</dbReference>
<dbReference type="SUPFAM" id="SSF51735">
    <property type="entry name" value="NAD(P)-binding Rossmann-fold domains"/>
    <property type="match status" value="1"/>
</dbReference>
<dbReference type="VEuPathDB" id="FungiDB:yc1106_09244"/>
<dbReference type="GO" id="GO:0008270">
    <property type="term" value="F:zinc ion binding"/>
    <property type="evidence" value="ECO:0007669"/>
    <property type="project" value="InterPro"/>
</dbReference>
<dbReference type="OrthoDB" id="3509362at2759"/>
<dbReference type="SUPFAM" id="SSF50129">
    <property type="entry name" value="GroES-like"/>
    <property type="match status" value="1"/>
</dbReference>
<dbReference type="Gene3D" id="3.90.180.10">
    <property type="entry name" value="Medium-chain alcohol dehydrogenases, catalytic domain"/>
    <property type="match status" value="1"/>
</dbReference>
<dbReference type="InterPro" id="IPR020843">
    <property type="entry name" value="ER"/>
</dbReference>
<accession>A0A9Q9DXI0</accession>
<name>A0A9Q9DXI0_CURCL</name>
<keyword evidence="3" id="KW-1185">Reference proteome</keyword>
<evidence type="ECO:0000313" key="3">
    <source>
        <dbReference type="Proteomes" id="UP001056012"/>
    </source>
</evidence>
<evidence type="ECO:0000313" key="2">
    <source>
        <dbReference type="EMBL" id="USP81970.1"/>
    </source>
</evidence>
<dbReference type="CDD" id="cd05289">
    <property type="entry name" value="MDR_like_2"/>
    <property type="match status" value="1"/>
</dbReference>
<dbReference type="InterPro" id="IPR036291">
    <property type="entry name" value="NAD(P)-bd_dom_sf"/>
</dbReference>
<organism evidence="2 3">
    <name type="scientific">Curvularia clavata</name>
    <dbReference type="NCBI Taxonomy" id="95742"/>
    <lineage>
        <taxon>Eukaryota</taxon>
        <taxon>Fungi</taxon>
        <taxon>Dikarya</taxon>
        <taxon>Ascomycota</taxon>
        <taxon>Pezizomycotina</taxon>
        <taxon>Dothideomycetes</taxon>
        <taxon>Pleosporomycetidae</taxon>
        <taxon>Pleosporales</taxon>
        <taxon>Pleosporineae</taxon>
        <taxon>Pleosporaceae</taxon>
        <taxon>Curvularia</taxon>
    </lineage>
</organism>
<dbReference type="Gene3D" id="3.40.50.720">
    <property type="entry name" value="NAD(P)-binding Rossmann-like Domain"/>
    <property type="match status" value="1"/>
</dbReference>